<keyword evidence="2" id="KW-0793">Thylakoid</keyword>
<protein>
    <recommendedName>
        <fullName evidence="1">peptidylprolyl isomerase</fullName>
        <ecNumber evidence="1">5.2.1.8</ecNumber>
    </recommendedName>
</protein>
<evidence type="ECO:0000313" key="6">
    <source>
        <dbReference type="EMBL" id="KKD35299.1"/>
    </source>
</evidence>
<accession>A0A0F5Y8U7</accession>
<sequence length="380" mass="42080">MLHWPDSMIETCKRWLRTGVVLVLLCSLSIGLSGAWWDGNSSQPKRESVLPAGNAITDGKALLRYALPIDNEPVRKMQRSLEEIATRIRGKRWSPISGDIAIASRVLTTQESQLLASIPEDQQPEAEAIISELQGGMDILRQALELKDGEKLLETRAKLLEQISQLEELMVQEFPYEIPSEYSNLPQLKGRATVEFKTTKGDITIVADGYSAPITAGNFVDLVERGFYNDLKFVRAEESYFLQVGDPPGKEEGFVDPKTGQERNIPLEILVQGETEPLYGFTLEEMGRYRDQPVLPFSAYGTVALARPEPLPNGGSSQIFFFLFEPELTPAGLNILDGRFAAFGYVTQGKDVLENIQQGDVIQSAKVIKGAEHLIVPQGA</sequence>
<dbReference type="Gene3D" id="2.40.100.10">
    <property type="entry name" value="Cyclophilin-like"/>
    <property type="match status" value="1"/>
</dbReference>
<gene>
    <name evidence="6" type="ORF">WN50_26085</name>
</gene>
<dbReference type="InterPro" id="IPR048563">
    <property type="entry name" value="CYP38_PsbQ-like"/>
</dbReference>
<dbReference type="InterPro" id="IPR023222">
    <property type="entry name" value="PsbQ-like_dom_sf"/>
</dbReference>
<dbReference type="RefSeq" id="WP_046281534.1">
    <property type="nucleotide sequence ID" value="NZ_LATL02000122.1"/>
</dbReference>
<dbReference type="PROSITE" id="PS50072">
    <property type="entry name" value="CSA_PPIASE_2"/>
    <property type="match status" value="1"/>
</dbReference>
<dbReference type="Gene3D" id="1.20.120.290">
    <property type="entry name" value="Oxygen-evolving enhancer protein 3 (PsbQ), four-helix up-down bundle"/>
    <property type="match status" value="1"/>
</dbReference>
<evidence type="ECO:0000313" key="7">
    <source>
        <dbReference type="Proteomes" id="UP000033607"/>
    </source>
</evidence>
<comment type="caution">
    <text evidence="6">The sequence shown here is derived from an EMBL/GenBank/DDBJ whole genome shotgun (WGS) entry which is preliminary data.</text>
</comment>
<dbReference type="InterPro" id="IPR044665">
    <property type="entry name" value="E_coli_cyclophilin_A-like"/>
</dbReference>
<reference evidence="6 7" key="1">
    <citation type="submission" date="2015-06" db="EMBL/GenBank/DDBJ databases">
        <title>Draft genome assembly of filamentous brackish cyanobacterium Limnoraphis robusta strain CS-951.</title>
        <authorList>
            <person name="Willis A."/>
            <person name="Parks M."/>
            <person name="Burford M.A."/>
        </authorList>
    </citation>
    <scope>NUCLEOTIDE SEQUENCE [LARGE SCALE GENOMIC DNA]</scope>
    <source>
        <strain evidence="6 7">CS-951</strain>
    </source>
</reference>
<keyword evidence="4 6" id="KW-0413">Isomerase</keyword>
<name>A0A0F5Y8U7_9CYAN</name>
<dbReference type="EMBL" id="LATL02000122">
    <property type="protein sequence ID" value="KKD35299.1"/>
    <property type="molecule type" value="Genomic_DNA"/>
</dbReference>
<dbReference type="GO" id="GO:0003755">
    <property type="term" value="F:peptidyl-prolyl cis-trans isomerase activity"/>
    <property type="evidence" value="ECO:0007669"/>
    <property type="project" value="UniProtKB-KW"/>
</dbReference>
<evidence type="ECO:0000256" key="1">
    <source>
        <dbReference type="ARBA" id="ARBA00013194"/>
    </source>
</evidence>
<dbReference type="AlphaFoldDB" id="A0A0F5Y8U7"/>
<dbReference type="InterPro" id="IPR029000">
    <property type="entry name" value="Cyclophilin-like_dom_sf"/>
</dbReference>
<dbReference type="SUPFAM" id="SSF101112">
    <property type="entry name" value="Oxygen-evolving enhancer protein 3"/>
    <property type="match status" value="1"/>
</dbReference>
<evidence type="ECO:0000256" key="4">
    <source>
        <dbReference type="ARBA" id="ARBA00023235"/>
    </source>
</evidence>
<evidence type="ECO:0000256" key="3">
    <source>
        <dbReference type="ARBA" id="ARBA00023110"/>
    </source>
</evidence>
<dbReference type="SUPFAM" id="SSF50891">
    <property type="entry name" value="Cyclophilin-like"/>
    <property type="match status" value="1"/>
</dbReference>
<dbReference type="Proteomes" id="UP000033607">
    <property type="component" value="Unassembled WGS sequence"/>
</dbReference>
<evidence type="ECO:0000256" key="2">
    <source>
        <dbReference type="ARBA" id="ARBA00023078"/>
    </source>
</evidence>
<dbReference type="OrthoDB" id="9796864at2"/>
<proteinExistence type="predicted"/>
<dbReference type="EC" id="5.2.1.8" evidence="1"/>
<dbReference type="PANTHER" id="PTHR43246">
    <property type="entry name" value="PEPTIDYL-PROLYL CIS-TRANS ISOMERASE CYP38, CHLOROPLASTIC"/>
    <property type="match status" value="1"/>
</dbReference>
<feature type="domain" description="PPIase cyclophilin-type" evidence="5">
    <location>
        <begin position="201"/>
        <end position="358"/>
    </location>
</feature>
<dbReference type="PATRIC" id="fig|1637645.4.peg.2475"/>
<dbReference type="InterPro" id="IPR002130">
    <property type="entry name" value="Cyclophilin-type_PPIase_dom"/>
</dbReference>
<evidence type="ECO:0000259" key="5">
    <source>
        <dbReference type="PROSITE" id="PS50072"/>
    </source>
</evidence>
<dbReference type="Pfam" id="PF21329">
    <property type="entry name" value="CYP38_PsbQ-like"/>
    <property type="match status" value="1"/>
</dbReference>
<dbReference type="Pfam" id="PF00160">
    <property type="entry name" value="Pro_isomerase"/>
    <property type="match status" value="1"/>
</dbReference>
<organism evidence="6 7">
    <name type="scientific">Limnoraphis robusta CS-951</name>
    <dbReference type="NCBI Taxonomy" id="1637645"/>
    <lineage>
        <taxon>Bacteria</taxon>
        <taxon>Bacillati</taxon>
        <taxon>Cyanobacteriota</taxon>
        <taxon>Cyanophyceae</taxon>
        <taxon>Oscillatoriophycideae</taxon>
        <taxon>Oscillatoriales</taxon>
        <taxon>Sirenicapillariaceae</taxon>
        <taxon>Limnoraphis</taxon>
    </lineage>
</organism>
<keyword evidence="3" id="KW-0697">Rotamase</keyword>
<dbReference type="CDD" id="cd01924">
    <property type="entry name" value="cyclophilin_TLP40_like"/>
    <property type="match status" value="1"/>
</dbReference>